<gene>
    <name evidence="1" type="ORF">SAMN04488518_11494</name>
</gene>
<name>A0A1I4EA58_9HYPH</name>
<evidence type="ECO:0000313" key="2">
    <source>
        <dbReference type="Proteomes" id="UP000199598"/>
    </source>
</evidence>
<dbReference type="NCBIfam" id="TIGR01374">
    <property type="entry name" value="soxD"/>
    <property type="match status" value="1"/>
</dbReference>
<protein>
    <submittedName>
        <fullName evidence="1">Sarcosine oxidase subunit delta</fullName>
    </submittedName>
</protein>
<reference evidence="1 2" key="1">
    <citation type="submission" date="2016-10" db="EMBL/GenBank/DDBJ databases">
        <authorList>
            <person name="Varghese N."/>
            <person name="Submissions S."/>
        </authorList>
    </citation>
    <scope>NUCLEOTIDE SEQUENCE [LARGE SCALE GENOMIC DNA]</scope>
    <source>
        <strain evidence="1 2">DSM 16392</strain>
    </source>
</reference>
<dbReference type="InterPro" id="IPR038561">
    <property type="entry name" value="SoxD_sf"/>
</dbReference>
<proteinExistence type="predicted"/>
<dbReference type="RefSeq" id="WP_093523009.1">
    <property type="nucleotide sequence ID" value="NZ_FOSK01000014.1"/>
</dbReference>
<dbReference type="EMBL" id="FOSK01000014">
    <property type="protein sequence ID" value="SFL02652.1"/>
    <property type="molecule type" value="Genomic_DNA"/>
</dbReference>
<dbReference type="Proteomes" id="UP000199598">
    <property type="component" value="Unassembled WGS sequence"/>
</dbReference>
<dbReference type="InterPro" id="IPR006279">
    <property type="entry name" value="SoxD"/>
</dbReference>
<dbReference type="Gene3D" id="3.30.2270.10">
    <property type="entry name" value="Folate-binding superfamily"/>
    <property type="match status" value="1"/>
</dbReference>
<organism evidence="1 2">
    <name type="scientific">Pseudovibrio ascidiaceicola</name>
    <dbReference type="NCBI Taxonomy" id="285279"/>
    <lineage>
        <taxon>Bacteria</taxon>
        <taxon>Pseudomonadati</taxon>
        <taxon>Pseudomonadota</taxon>
        <taxon>Alphaproteobacteria</taxon>
        <taxon>Hyphomicrobiales</taxon>
        <taxon>Stappiaceae</taxon>
        <taxon>Pseudovibrio</taxon>
    </lineage>
</organism>
<keyword evidence="2" id="KW-1185">Reference proteome</keyword>
<comment type="caution">
    <text evidence="1">The sequence shown here is derived from an EMBL/GenBank/DDBJ whole genome shotgun (WGS) entry which is preliminary data.</text>
</comment>
<dbReference type="Pfam" id="PF04267">
    <property type="entry name" value="SoxD"/>
    <property type="match status" value="1"/>
</dbReference>
<sequence length="105" mass="12153">MLLIHCPYCKEKLPELEFEYAGQAHIARPDNPAEQTDAEWRDYLFIRSNVRGDHAEQWRHSHGCGRYFNALRNTVSDKFIATYEIGQACPTSHAEGEENNEQLES</sequence>
<accession>A0A1I4EA58</accession>
<evidence type="ECO:0000313" key="1">
    <source>
        <dbReference type="EMBL" id="SFL02652.1"/>
    </source>
</evidence>